<dbReference type="Proteomes" id="UP000596827">
    <property type="component" value="Unassembled WGS sequence"/>
</dbReference>
<dbReference type="PROSITE" id="PS50206">
    <property type="entry name" value="RHODANESE_3"/>
    <property type="match status" value="1"/>
</dbReference>
<dbReference type="GO" id="GO:0002098">
    <property type="term" value="P:tRNA wobble uridine modification"/>
    <property type="evidence" value="ECO:0007669"/>
    <property type="project" value="InterPro"/>
</dbReference>
<comment type="caution">
    <text evidence="3">The sequence shown here is derived from an EMBL/GenBank/DDBJ whole genome shotgun (WGS) entry which is preliminary data.</text>
</comment>
<dbReference type="InterPro" id="IPR017582">
    <property type="entry name" value="SelU"/>
</dbReference>
<organism evidence="3 4">
    <name type="scientific">Ramlibacter albus</name>
    <dbReference type="NCBI Taxonomy" id="2079448"/>
    <lineage>
        <taxon>Bacteria</taxon>
        <taxon>Pseudomonadati</taxon>
        <taxon>Pseudomonadota</taxon>
        <taxon>Betaproteobacteria</taxon>
        <taxon>Burkholderiales</taxon>
        <taxon>Comamonadaceae</taxon>
        <taxon>Ramlibacter</taxon>
    </lineage>
</organism>
<dbReference type="Pfam" id="PF00581">
    <property type="entry name" value="Rhodanese"/>
    <property type="match status" value="1"/>
</dbReference>
<sequence length="353" mass="39156">MTVQVISAADAIARLGGFDAVIDARSEDEYAEDRLPGARNWPSLNNEERAVVGTIYKQVSPFEARKKGAGLVAANIARHIAAHVQDKPKGWTPLVYCWRGGKRSGSLALVLDQIGFRVHLVEGGYKAFRSEVLAQLPELARSLQYRVVCGPTGVGKTRFLHALQEAGAQVLDLEGLASHRSSVLGVIPGEPQPTQKRFDTLVWEKLRTFDTSRPVFVESESKKVGNVTVPEALIEAMRASPCLKLELSEDERVKLLMQDYAFFVRDPGFFCERLEALTQLRGKAQVEAWQAQVREGEIEPVVRELLVKHYDPGYSASIQRNFKQYATAEAIAPRDGSTGSMRELAERLLQVRA</sequence>
<evidence type="ECO:0000313" key="4">
    <source>
        <dbReference type="Proteomes" id="UP000596827"/>
    </source>
</evidence>
<dbReference type="EMBL" id="JACORU010000002">
    <property type="protein sequence ID" value="MBC5764230.1"/>
    <property type="molecule type" value="Genomic_DNA"/>
</dbReference>
<proteinExistence type="predicted"/>
<evidence type="ECO:0000259" key="2">
    <source>
        <dbReference type="PROSITE" id="PS50206"/>
    </source>
</evidence>
<dbReference type="NCBIfam" id="TIGR03167">
    <property type="entry name" value="tRNA_sel_U_synt"/>
    <property type="match status" value="1"/>
</dbReference>
<dbReference type="SUPFAM" id="SSF52821">
    <property type="entry name" value="Rhodanese/Cell cycle control phosphatase"/>
    <property type="match status" value="1"/>
</dbReference>
<gene>
    <name evidence="3" type="primary">mnmH</name>
    <name evidence="3" type="ORF">H8R02_07210</name>
</gene>
<dbReference type="InterPro" id="IPR001763">
    <property type="entry name" value="Rhodanese-like_dom"/>
</dbReference>
<dbReference type="InterPro" id="IPR036873">
    <property type="entry name" value="Rhodanese-like_dom_sf"/>
</dbReference>
<dbReference type="Pfam" id="PF26341">
    <property type="entry name" value="AAA_SelU"/>
    <property type="match status" value="1"/>
</dbReference>
<evidence type="ECO:0000256" key="1">
    <source>
        <dbReference type="ARBA" id="ARBA00023266"/>
    </source>
</evidence>
<dbReference type="NCBIfam" id="NF008752">
    <property type="entry name" value="PRK11784.1-4"/>
    <property type="match status" value="1"/>
</dbReference>
<feature type="domain" description="Rhodanese" evidence="2">
    <location>
        <begin position="21"/>
        <end position="137"/>
    </location>
</feature>
<dbReference type="GO" id="GO:0043828">
    <property type="term" value="F:tRNA 2-selenouridine synthase activity"/>
    <property type="evidence" value="ECO:0007669"/>
    <property type="project" value="InterPro"/>
</dbReference>
<dbReference type="RefSeq" id="WP_187080706.1">
    <property type="nucleotide sequence ID" value="NZ_JACORU010000002.1"/>
</dbReference>
<protein>
    <submittedName>
        <fullName evidence="3">tRNA 2-selenouridine(34) synthase MnmH</fullName>
    </submittedName>
</protein>
<evidence type="ECO:0000313" key="3">
    <source>
        <dbReference type="EMBL" id="MBC5764230.1"/>
    </source>
</evidence>
<dbReference type="PANTHER" id="PTHR30401:SF0">
    <property type="entry name" value="TRNA 2-SELENOURIDINE SYNTHASE"/>
    <property type="match status" value="1"/>
</dbReference>
<reference evidence="3" key="1">
    <citation type="submission" date="2020-08" db="EMBL/GenBank/DDBJ databases">
        <title>Ramlibacter sp. GTP1 16S ribosomal RNA gene genome sequencing and assembly.</title>
        <authorList>
            <person name="Kang M."/>
        </authorList>
    </citation>
    <scope>NUCLEOTIDE SEQUENCE</scope>
    <source>
        <strain evidence="3">GTP1</strain>
    </source>
</reference>
<dbReference type="Gene3D" id="3.40.250.10">
    <property type="entry name" value="Rhodanese-like domain"/>
    <property type="match status" value="1"/>
</dbReference>
<name>A0A923M6F3_9BURK</name>
<dbReference type="SMART" id="SM00450">
    <property type="entry name" value="RHOD"/>
    <property type="match status" value="1"/>
</dbReference>
<accession>A0A923M6F3</accession>
<dbReference type="PANTHER" id="PTHR30401">
    <property type="entry name" value="TRNA 2-SELENOURIDINE SYNTHASE"/>
    <property type="match status" value="1"/>
</dbReference>
<dbReference type="AlphaFoldDB" id="A0A923M6F3"/>
<keyword evidence="1" id="KW-0711">Selenium</keyword>
<keyword evidence="4" id="KW-1185">Reference proteome</keyword>
<dbReference type="InterPro" id="IPR058840">
    <property type="entry name" value="AAA_SelU"/>
</dbReference>
<dbReference type="NCBIfam" id="NF008750">
    <property type="entry name" value="PRK11784.1-2"/>
    <property type="match status" value="1"/>
</dbReference>